<evidence type="ECO:0000313" key="3">
    <source>
        <dbReference type="Proteomes" id="UP000184533"/>
    </source>
</evidence>
<dbReference type="SMART" id="SM00880">
    <property type="entry name" value="CHAD"/>
    <property type="match status" value="1"/>
</dbReference>
<dbReference type="InterPro" id="IPR038186">
    <property type="entry name" value="CHAD_dom_sf"/>
</dbReference>
<sequence>MSFSFERDDDSVTAGIRRIAIAQIDGALEESRASDVELGEVVHRLRRRCKKLRGLLRLIEPSFKGFSDENRTFRDAAARLSVARDAAVMVQTFDALVKFDEKHDEPVIEGDLHNRLRAELAGRQGAHVSDAAAAAMLEQFRAIMEAARGRVGGWRLRAKGFDALEPGLRETYQRLRRQLKAALDDPTAERCHEWRKETKYHWHHVNLLAAGAPEVLKGRRQLLNELGELLGDHHNLAVLGDLLAHDTVLIGQGDLGPVRALAAERQDKLVGKALDLGLQLTAEKPRALSARFARYWALMERA</sequence>
<feature type="domain" description="CHAD" evidence="1">
    <location>
        <begin position="9"/>
        <end position="286"/>
    </location>
</feature>
<organism evidence="2 3">
    <name type="scientific">Devosia limi DSM 17137</name>
    <dbReference type="NCBI Taxonomy" id="1121477"/>
    <lineage>
        <taxon>Bacteria</taxon>
        <taxon>Pseudomonadati</taxon>
        <taxon>Pseudomonadota</taxon>
        <taxon>Alphaproteobacteria</taxon>
        <taxon>Hyphomicrobiales</taxon>
        <taxon>Devosiaceae</taxon>
        <taxon>Devosia</taxon>
    </lineage>
</organism>
<evidence type="ECO:0000313" key="2">
    <source>
        <dbReference type="EMBL" id="SHE62477.1"/>
    </source>
</evidence>
<dbReference type="PANTHER" id="PTHR39339">
    <property type="entry name" value="SLR1444 PROTEIN"/>
    <property type="match status" value="1"/>
</dbReference>
<dbReference type="InterPro" id="IPR007899">
    <property type="entry name" value="CHAD_dom"/>
</dbReference>
<reference evidence="2 3" key="1">
    <citation type="submission" date="2016-11" db="EMBL/GenBank/DDBJ databases">
        <authorList>
            <person name="Jaros S."/>
            <person name="Januszkiewicz K."/>
            <person name="Wedrychowicz H."/>
        </authorList>
    </citation>
    <scope>NUCLEOTIDE SEQUENCE [LARGE SCALE GENOMIC DNA]</scope>
    <source>
        <strain evidence="2 3">DSM 17137</strain>
    </source>
</reference>
<proteinExistence type="predicted"/>
<dbReference type="PANTHER" id="PTHR39339:SF1">
    <property type="entry name" value="CHAD DOMAIN-CONTAINING PROTEIN"/>
    <property type="match status" value="1"/>
</dbReference>
<gene>
    <name evidence="2" type="ORF">SAMN02745223_00717</name>
</gene>
<accession>A0A1M4V0Q9</accession>
<dbReference type="AlphaFoldDB" id="A0A1M4V0Q9"/>
<protein>
    <submittedName>
        <fullName evidence="2">CHAD domain-containing protein</fullName>
    </submittedName>
</protein>
<dbReference type="Proteomes" id="UP000184533">
    <property type="component" value="Unassembled WGS sequence"/>
</dbReference>
<dbReference type="Gene3D" id="1.40.20.10">
    <property type="entry name" value="CHAD domain"/>
    <property type="match status" value="1"/>
</dbReference>
<dbReference type="OrthoDB" id="9810907at2"/>
<dbReference type="PROSITE" id="PS51708">
    <property type="entry name" value="CHAD"/>
    <property type="match status" value="1"/>
</dbReference>
<name>A0A1M4V0Q9_9HYPH</name>
<dbReference type="RefSeq" id="WP_052950583.1">
    <property type="nucleotide sequence ID" value="NZ_FQVC01000002.1"/>
</dbReference>
<dbReference type="EMBL" id="FQVC01000002">
    <property type="protein sequence ID" value="SHE62477.1"/>
    <property type="molecule type" value="Genomic_DNA"/>
</dbReference>
<evidence type="ECO:0000259" key="1">
    <source>
        <dbReference type="PROSITE" id="PS51708"/>
    </source>
</evidence>
<dbReference type="Pfam" id="PF05235">
    <property type="entry name" value="CHAD"/>
    <property type="match status" value="1"/>
</dbReference>